<reference evidence="1 2" key="1">
    <citation type="journal article" date="2019" name="PLoS Pathog.">
        <title>Genome sequence of the bovine parasite Schistosoma bovis Tanzania.</title>
        <authorList>
            <person name="Oey H."/>
            <person name="Zakrzewski M."/>
            <person name="Gobert G."/>
            <person name="Gravermann K."/>
            <person name="Stoye J."/>
            <person name="Jones M."/>
            <person name="Mcmanus D."/>
            <person name="Krause L."/>
        </authorList>
    </citation>
    <scope>NUCLEOTIDE SEQUENCE [LARGE SCALE GENOMIC DNA]</scope>
    <source>
        <strain evidence="1 2">TAN1997</strain>
    </source>
</reference>
<dbReference type="SUPFAM" id="SSF56300">
    <property type="entry name" value="Metallo-dependent phosphatases"/>
    <property type="match status" value="1"/>
</dbReference>
<protein>
    <submittedName>
        <fullName evidence="1">Uncharacterized protein</fullName>
    </submittedName>
</protein>
<dbReference type="InterPro" id="IPR047129">
    <property type="entry name" value="PPA2-like"/>
</dbReference>
<name>A0A430QCL2_SCHBO</name>
<sequence>MGDFVDRGYYSIETLLHVLKSRYPARITLLRVDHESRQVLCLLR</sequence>
<evidence type="ECO:0000313" key="1">
    <source>
        <dbReference type="EMBL" id="RTG85438.1"/>
    </source>
</evidence>
<evidence type="ECO:0000313" key="2">
    <source>
        <dbReference type="Proteomes" id="UP000290809"/>
    </source>
</evidence>
<dbReference type="Gene3D" id="3.60.21.10">
    <property type="match status" value="1"/>
</dbReference>
<keyword evidence="2" id="KW-1185">Reference proteome</keyword>
<organism evidence="1 2">
    <name type="scientific">Schistosoma bovis</name>
    <name type="common">Blood fluke</name>
    <dbReference type="NCBI Taxonomy" id="6184"/>
    <lineage>
        <taxon>Eukaryota</taxon>
        <taxon>Metazoa</taxon>
        <taxon>Spiralia</taxon>
        <taxon>Lophotrochozoa</taxon>
        <taxon>Platyhelminthes</taxon>
        <taxon>Trematoda</taxon>
        <taxon>Digenea</taxon>
        <taxon>Strigeidida</taxon>
        <taxon>Schistosomatoidea</taxon>
        <taxon>Schistosomatidae</taxon>
        <taxon>Schistosoma</taxon>
    </lineage>
</organism>
<proteinExistence type="predicted"/>
<dbReference type="EMBL" id="QMKO01001973">
    <property type="protein sequence ID" value="RTG85438.1"/>
    <property type="molecule type" value="Genomic_DNA"/>
</dbReference>
<dbReference type="Proteomes" id="UP000290809">
    <property type="component" value="Unassembled WGS sequence"/>
</dbReference>
<dbReference type="AlphaFoldDB" id="A0A430QCL2"/>
<dbReference type="STRING" id="6184.A0A430QCL2"/>
<dbReference type="GO" id="GO:0004722">
    <property type="term" value="F:protein serine/threonine phosphatase activity"/>
    <property type="evidence" value="ECO:0007669"/>
    <property type="project" value="InterPro"/>
</dbReference>
<accession>A0A430QCL2</accession>
<gene>
    <name evidence="1" type="ORF">DC041_0011613</name>
</gene>
<comment type="caution">
    <text evidence="1">The sequence shown here is derived from an EMBL/GenBank/DDBJ whole genome shotgun (WGS) entry which is preliminary data.</text>
</comment>
<dbReference type="PANTHER" id="PTHR45619">
    <property type="entry name" value="SERINE/THREONINE-PROTEIN PHOSPHATASE PP2A-RELATED"/>
    <property type="match status" value="1"/>
</dbReference>
<dbReference type="InterPro" id="IPR029052">
    <property type="entry name" value="Metallo-depent_PP-like"/>
</dbReference>